<organism evidence="1 2">
    <name type="scientific">Adhaeretor mobilis</name>
    <dbReference type="NCBI Taxonomy" id="1930276"/>
    <lineage>
        <taxon>Bacteria</taxon>
        <taxon>Pseudomonadati</taxon>
        <taxon>Planctomycetota</taxon>
        <taxon>Planctomycetia</taxon>
        <taxon>Pirellulales</taxon>
        <taxon>Lacipirellulaceae</taxon>
        <taxon>Adhaeretor</taxon>
    </lineage>
</organism>
<keyword evidence="2" id="KW-1185">Reference proteome</keyword>
<gene>
    <name evidence="1" type="ORF">HG15A2_45430</name>
</gene>
<accession>A0A517N259</accession>
<name>A0A517N259_9BACT</name>
<evidence type="ECO:0000313" key="2">
    <source>
        <dbReference type="Proteomes" id="UP000319852"/>
    </source>
</evidence>
<protein>
    <submittedName>
        <fullName evidence="1">Uncharacterized protein</fullName>
    </submittedName>
</protein>
<sequence length="127" mass="14476">MKRRRTKKCTRVADRACSNSKINSRNRVISNVMPLDFRQDRTATGKPELIATGKCGWPEFPGLARAVVKHFGMTVIEKIDGLDERMWFTRLGSARYCVSWDIWFPEVSIMAWEDTPDAAIDRLATGP</sequence>
<dbReference type="KEGG" id="amob:HG15A2_45430"/>
<dbReference type="AlphaFoldDB" id="A0A517N259"/>
<proteinExistence type="predicted"/>
<dbReference type="EMBL" id="CP036263">
    <property type="protein sequence ID" value="QDT01201.1"/>
    <property type="molecule type" value="Genomic_DNA"/>
</dbReference>
<reference evidence="1 2" key="1">
    <citation type="submission" date="2019-02" db="EMBL/GenBank/DDBJ databases">
        <title>Deep-cultivation of Planctomycetes and their phenomic and genomic characterization uncovers novel biology.</title>
        <authorList>
            <person name="Wiegand S."/>
            <person name="Jogler M."/>
            <person name="Boedeker C."/>
            <person name="Pinto D."/>
            <person name="Vollmers J."/>
            <person name="Rivas-Marin E."/>
            <person name="Kohn T."/>
            <person name="Peeters S.H."/>
            <person name="Heuer A."/>
            <person name="Rast P."/>
            <person name="Oberbeckmann S."/>
            <person name="Bunk B."/>
            <person name="Jeske O."/>
            <person name="Meyerdierks A."/>
            <person name="Storesund J.E."/>
            <person name="Kallscheuer N."/>
            <person name="Luecker S."/>
            <person name="Lage O.M."/>
            <person name="Pohl T."/>
            <person name="Merkel B.J."/>
            <person name="Hornburger P."/>
            <person name="Mueller R.-W."/>
            <person name="Bruemmer F."/>
            <person name="Labrenz M."/>
            <person name="Spormann A.M."/>
            <person name="Op den Camp H."/>
            <person name="Overmann J."/>
            <person name="Amann R."/>
            <person name="Jetten M.S.M."/>
            <person name="Mascher T."/>
            <person name="Medema M.H."/>
            <person name="Devos D.P."/>
            <person name="Kaster A.-K."/>
            <person name="Ovreas L."/>
            <person name="Rohde M."/>
            <person name="Galperin M.Y."/>
            <person name="Jogler C."/>
        </authorList>
    </citation>
    <scope>NUCLEOTIDE SEQUENCE [LARGE SCALE GENOMIC DNA]</scope>
    <source>
        <strain evidence="1 2">HG15A2</strain>
    </source>
</reference>
<dbReference type="Proteomes" id="UP000319852">
    <property type="component" value="Chromosome"/>
</dbReference>
<evidence type="ECO:0000313" key="1">
    <source>
        <dbReference type="EMBL" id="QDT01201.1"/>
    </source>
</evidence>